<feature type="compositionally biased region" description="Basic and acidic residues" evidence="6">
    <location>
        <begin position="119"/>
        <end position="145"/>
    </location>
</feature>
<keyword evidence="3" id="KW-0234">DNA repair</keyword>
<dbReference type="GO" id="GO:0003684">
    <property type="term" value="F:damaged DNA binding"/>
    <property type="evidence" value="ECO:0007669"/>
    <property type="project" value="InterPro"/>
</dbReference>
<evidence type="ECO:0000259" key="7">
    <source>
        <dbReference type="Pfam" id="PF07934"/>
    </source>
</evidence>
<evidence type="ECO:0000256" key="6">
    <source>
        <dbReference type="SAM" id="MobiDB-lite"/>
    </source>
</evidence>
<feature type="compositionally biased region" description="Basic and acidic residues" evidence="6">
    <location>
        <begin position="17"/>
        <end position="29"/>
    </location>
</feature>
<evidence type="ECO:0000256" key="4">
    <source>
        <dbReference type="ARBA" id="ARBA00023239"/>
    </source>
</evidence>
<dbReference type="GO" id="GO:0005634">
    <property type="term" value="C:nucleus"/>
    <property type="evidence" value="ECO:0007669"/>
    <property type="project" value="TreeGrafter"/>
</dbReference>
<feature type="compositionally biased region" description="Basic and acidic residues" evidence="6">
    <location>
        <begin position="300"/>
        <end position="311"/>
    </location>
</feature>
<feature type="region of interest" description="Disordered" evidence="6">
    <location>
        <begin position="442"/>
        <end position="475"/>
    </location>
</feature>
<feature type="region of interest" description="Disordered" evidence="6">
    <location>
        <begin position="375"/>
        <end position="406"/>
    </location>
</feature>
<feature type="region of interest" description="Disordered" evidence="6">
    <location>
        <begin position="15"/>
        <end position="41"/>
    </location>
</feature>
<comment type="caution">
    <text evidence="8">The sequence shown here is derived from an EMBL/GenBank/DDBJ whole genome shotgun (WGS) entry which is preliminary data.</text>
</comment>
<dbReference type="GO" id="GO:0006285">
    <property type="term" value="P:base-excision repair, AP site formation"/>
    <property type="evidence" value="ECO:0007669"/>
    <property type="project" value="TreeGrafter"/>
</dbReference>
<dbReference type="GeneID" id="94428609"/>
<feature type="region of interest" description="Disordered" evidence="6">
    <location>
        <begin position="228"/>
        <end position="273"/>
    </location>
</feature>
<feature type="compositionally biased region" description="Basic and acidic residues" evidence="6">
    <location>
        <begin position="232"/>
        <end position="262"/>
    </location>
</feature>
<feature type="compositionally biased region" description="Polar residues" evidence="6">
    <location>
        <begin position="263"/>
        <end position="272"/>
    </location>
</feature>
<evidence type="ECO:0000313" key="8">
    <source>
        <dbReference type="EMBL" id="PHJ20940.1"/>
    </source>
</evidence>
<organism evidence="8 9">
    <name type="scientific">Cystoisospora suis</name>
    <dbReference type="NCBI Taxonomy" id="483139"/>
    <lineage>
        <taxon>Eukaryota</taxon>
        <taxon>Sar</taxon>
        <taxon>Alveolata</taxon>
        <taxon>Apicomplexa</taxon>
        <taxon>Conoidasida</taxon>
        <taxon>Coccidia</taxon>
        <taxon>Eucoccidiorida</taxon>
        <taxon>Eimeriorina</taxon>
        <taxon>Sarcocystidae</taxon>
        <taxon>Cystoisospora</taxon>
    </lineage>
</organism>
<dbReference type="SUPFAM" id="SSF48150">
    <property type="entry name" value="DNA-glycosylase"/>
    <property type="match status" value="1"/>
</dbReference>
<protein>
    <submittedName>
        <fullName evidence="8">8-oxoguanine dna n-terminal domain-containing protein</fullName>
    </submittedName>
</protein>
<feature type="domain" description="8-oxoguanine DNA glycosylase N-terminal" evidence="7">
    <location>
        <begin position="63"/>
        <end position="124"/>
    </location>
</feature>
<dbReference type="Pfam" id="PF07934">
    <property type="entry name" value="OGG_N"/>
    <property type="match status" value="1"/>
</dbReference>
<keyword evidence="2" id="KW-0378">Hydrolase</keyword>
<evidence type="ECO:0000256" key="5">
    <source>
        <dbReference type="ARBA" id="ARBA00023295"/>
    </source>
</evidence>
<sequence length="919" mass="102877">MTACCSRNRVVKKKRKIDTAEKKNEHSKEANAQLPTPSSLGSENTEIYVPLSILLEAGWRDLSVSCHQLRPQHCLTTGQTFSFVRLDEDLWEGLVGRRVYQIKQTQHTTLYRCVYSGDRRKDGEQGKEEAEDECRRDKGNSEEKRRPRKRGREGSEGRRFEFVEPSKGFQRQTDNGNETPRDISKERCTKEVMQSFAVSVRRTQKNKGTKKAPRKGLLLKMACEEECPGGANEEHTDKQAKDEGESTILWREKKEREEEKESNGTSSNSLPESESDLFLNCIFARALSTSESSAKTMLDGTRKGEESEKNTNEGVQGGRIATAQDVKKTKKGSADEKEANERKALFDFFNLHISLPELQEQWTCYSPGLSRPYSSPPIPPQIGATSLSRSLPLSSSSPSSSSSSLLERGYEYPQKLSGLSCSDTQDLISFSGEQKEKVKLLKEEERSRFDSIPGRGRSTKGRQEKAGLVTPSSKAHSSVLPGSGRVLQVPLVECFFSFICSSNNNIPRITQMLASVRRAYGDFLVRGLEDTDAGESNKIHHHRLPWKTIRISGEDEKDLMPNIVTNKSVSLEDWLPSLKFSVDNHQGSVFIQKRNAVNGMGGKEGNEIQMLPGWKKNPSKDGCFSDGVIVFSDHPQRNEERKAAMAGQDIHLPCNLVKVKNASAVYWMLADRPKKTWYSFPSVDALASASPTELQSLGLGYRARLVSSAARTLVRLGGEDFLQFLKQRREIVKSTEGDRGSDVKEHDVFQVEREIHQTLLKFAGIGRKVADCIALYSLGCFSRWPLDTHMITHAALDPCLRVFLEDFMQHQHTEHGLRKRKTKEQNSKVAPSTLEFQSHNGKKEFGRSAAGELLDFTLSPASLRSFLSARSQKKGVEIVKSVNLSDGLYYLIQGFYQSQLGMYAGWAQSGIFANAVGSL</sequence>
<dbReference type="InterPro" id="IPR011257">
    <property type="entry name" value="DNA_glycosylase"/>
</dbReference>
<evidence type="ECO:0000256" key="3">
    <source>
        <dbReference type="ARBA" id="ARBA00023204"/>
    </source>
</evidence>
<evidence type="ECO:0000256" key="1">
    <source>
        <dbReference type="ARBA" id="ARBA00022763"/>
    </source>
</evidence>
<feature type="compositionally biased region" description="Basic and acidic residues" evidence="6">
    <location>
        <begin position="152"/>
        <end position="164"/>
    </location>
</feature>
<keyword evidence="5" id="KW-0326">Glycosidase</keyword>
<dbReference type="OrthoDB" id="238681at2759"/>
<dbReference type="PANTHER" id="PTHR10242">
    <property type="entry name" value="8-OXOGUANINE DNA GLYCOSYLASE"/>
    <property type="match status" value="1"/>
</dbReference>
<feature type="compositionally biased region" description="Polar residues" evidence="6">
    <location>
        <begin position="169"/>
        <end position="178"/>
    </location>
</feature>
<dbReference type="Proteomes" id="UP000221165">
    <property type="component" value="Unassembled WGS sequence"/>
</dbReference>
<evidence type="ECO:0000313" key="9">
    <source>
        <dbReference type="Proteomes" id="UP000221165"/>
    </source>
</evidence>
<gene>
    <name evidence="8" type="ORF">CSUI_005220</name>
</gene>
<dbReference type="EMBL" id="MIGC01002526">
    <property type="protein sequence ID" value="PHJ20940.1"/>
    <property type="molecule type" value="Genomic_DNA"/>
</dbReference>
<keyword evidence="9" id="KW-1185">Reference proteome</keyword>
<dbReference type="GO" id="GO:0006289">
    <property type="term" value="P:nucleotide-excision repair"/>
    <property type="evidence" value="ECO:0007669"/>
    <property type="project" value="InterPro"/>
</dbReference>
<dbReference type="Gene3D" id="1.10.340.30">
    <property type="entry name" value="Hypothetical protein, domain 2"/>
    <property type="match status" value="2"/>
</dbReference>
<dbReference type="GO" id="GO:0016829">
    <property type="term" value="F:lyase activity"/>
    <property type="evidence" value="ECO:0007669"/>
    <property type="project" value="UniProtKB-KW"/>
</dbReference>
<feature type="region of interest" description="Disordered" evidence="6">
    <location>
        <begin position="119"/>
        <end position="188"/>
    </location>
</feature>
<feature type="region of interest" description="Disordered" evidence="6">
    <location>
        <begin position="292"/>
        <end position="337"/>
    </location>
</feature>
<dbReference type="AlphaFoldDB" id="A0A2C6KKA9"/>
<proteinExistence type="predicted"/>
<dbReference type="PANTHER" id="PTHR10242:SF2">
    <property type="entry name" value="N-GLYCOSYLASE_DNA LYASE"/>
    <property type="match status" value="1"/>
</dbReference>
<feature type="compositionally biased region" description="Basic and acidic residues" evidence="6">
    <location>
        <begin position="179"/>
        <end position="188"/>
    </location>
</feature>
<dbReference type="GO" id="GO:0034039">
    <property type="term" value="F:8-oxo-7,8-dihydroguanine DNA N-glycosylase activity"/>
    <property type="evidence" value="ECO:0007669"/>
    <property type="project" value="TreeGrafter"/>
</dbReference>
<dbReference type="InterPro" id="IPR052054">
    <property type="entry name" value="Oxidative_DNA_repair_enzyme"/>
</dbReference>
<feature type="compositionally biased region" description="Low complexity" evidence="6">
    <location>
        <begin position="386"/>
        <end position="406"/>
    </location>
</feature>
<name>A0A2C6KKA9_9APIC</name>
<dbReference type="InterPro" id="IPR012904">
    <property type="entry name" value="OGG_N"/>
</dbReference>
<keyword evidence="1" id="KW-0227">DNA damage</keyword>
<accession>A0A2C6KKA9</accession>
<dbReference type="VEuPathDB" id="ToxoDB:CSUI_005220"/>
<dbReference type="Gene3D" id="3.30.310.40">
    <property type="match status" value="1"/>
</dbReference>
<evidence type="ECO:0000256" key="2">
    <source>
        <dbReference type="ARBA" id="ARBA00022801"/>
    </source>
</evidence>
<reference evidence="8 9" key="1">
    <citation type="journal article" date="2017" name="Int. J. Parasitol.">
        <title>The genome of the protozoan parasite Cystoisospora suis and a reverse vaccinology approach to identify vaccine candidates.</title>
        <authorList>
            <person name="Palmieri N."/>
            <person name="Shrestha A."/>
            <person name="Ruttkowski B."/>
            <person name="Beck T."/>
            <person name="Vogl C."/>
            <person name="Tomley F."/>
            <person name="Blake D.P."/>
            <person name="Joachim A."/>
        </authorList>
    </citation>
    <scope>NUCLEOTIDE SEQUENCE [LARGE SCALE GENOMIC DNA]</scope>
    <source>
        <strain evidence="8 9">Wien I</strain>
    </source>
</reference>
<dbReference type="RefSeq" id="XP_067922625.1">
    <property type="nucleotide sequence ID" value="XM_068065398.1"/>
</dbReference>
<keyword evidence="4" id="KW-0456">Lyase</keyword>
<dbReference type="SUPFAM" id="SSF55945">
    <property type="entry name" value="TATA-box binding protein-like"/>
    <property type="match status" value="1"/>
</dbReference>